<organism evidence="3 4">
    <name type="scientific">Streptomyces viridochromogenes Tue57</name>
    <dbReference type="NCBI Taxonomy" id="1160705"/>
    <lineage>
        <taxon>Bacteria</taxon>
        <taxon>Bacillati</taxon>
        <taxon>Actinomycetota</taxon>
        <taxon>Actinomycetes</taxon>
        <taxon>Kitasatosporales</taxon>
        <taxon>Streptomycetaceae</taxon>
        <taxon>Streptomyces</taxon>
    </lineage>
</organism>
<evidence type="ECO:0000259" key="2">
    <source>
        <dbReference type="Pfam" id="PF14016"/>
    </source>
</evidence>
<feature type="domain" description="DUF4232" evidence="2">
    <location>
        <begin position="49"/>
        <end position="175"/>
    </location>
</feature>
<comment type="caution">
    <text evidence="3">The sequence shown here is derived from an EMBL/GenBank/DDBJ whole genome shotgun (WGS) entry which is preliminary data.</text>
</comment>
<dbReference type="EMBL" id="AMLP01000259">
    <property type="protein sequence ID" value="ELS50902.1"/>
    <property type="molecule type" value="Genomic_DNA"/>
</dbReference>
<sequence>MTTSAPGTVTSTATVTTPGERTTQGPTAPPSTQDAPSTTPASPVGPPRCTRDQLALSLGRISPGAGNLYAPLIFTNTSSEACHLQGFPGVTLLDASGDRIGDPAERAGDMRPVVVLAPGKSAYAALHTVNKGVSDKPCRRPATWVQAYPPGSTWALRASADGFQECGGILEVSAVRPGRHP</sequence>
<protein>
    <recommendedName>
        <fullName evidence="2">DUF4232 domain-containing protein</fullName>
    </recommendedName>
</protein>
<gene>
    <name evidence="3" type="ORF">STVIR_8125</name>
</gene>
<evidence type="ECO:0000256" key="1">
    <source>
        <dbReference type="SAM" id="MobiDB-lite"/>
    </source>
</evidence>
<reference evidence="3 4" key="1">
    <citation type="journal article" date="2013" name="Genome Announc.">
        <title>Draft Genome Sequence of Streptomyces viridochromogenes Strain Tu57, Producer of Avilamycin.</title>
        <authorList>
            <person name="Gruning B.A."/>
            <person name="Erxleben A."/>
            <person name="Hahnlein A."/>
            <person name="Gunther S."/>
        </authorList>
    </citation>
    <scope>NUCLEOTIDE SEQUENCE [LARGE SCALE GENOMIC DNA]</scope>
    <source>
        <strain evidence="3 4">Tue57</strain>
    </source>
</reference>
<feature type="compositionally biased region" description="Polar residues" evidence="1">
    <location>
        <begin position="20"/>
        <end position="41"/>
    </location>
</feature>
<proteinExistence type="predicted"/>
<evidence type="ECO:0000313" key="3">
    <source>
        <dbReference type="EMBL" id="ELS50902.1"/>
    </source>
</evidence>
<dbReference type="InterPro" id="IPR025326">
    <property type="entry name" value="DUF4232"/>
</dbReference>
<dbReference type="AlphaFoldDB" id="L8P6E4"/>
<evidence type="ECO:0000313" key="4">
    <source>
        <dbReference type="Proteomes" id="UP000011205"/>
    </source>
</evidence>
<name>L8P6E4_STRVR</name>
<feature type="compositionally biased region" description="Low complexity" evidence="1">
    <location>
        <begin position="1"/>
        <end position="19"/>
    </location>
</feature>
<accession>L8P6E4</accession>
<dbReference type="Pfam" id="PF14016">
    <property type="entry name" value="DUF4232"/>
    <property type="match status" value="1"/>
</dbReference>
<feature type="region of interest" description="Disordered" evidence="1">
    <location>
        <begin position="1"/>
        <end position="49"/>
    </location>
</feature>
<dbReference type="PATRIC" id="fig|1160705.3.peg.8026"/>
<dbReference type="Proteomes" id="UP000011205">
    <property type="component" value="Unassembled WGS sequence"/>
</dbReference>